<protein>
    <submittedName>
        <fullName evidence="2">Uncharacterized protein</fullName>
    </submittedName>
</protein>
<dbReference type="EMBL" id="BAAAKJ010000319">
    <property type="protein sequence ID" value="GAA1406980.1"/>
    <property type="molecule type" value="Genomic_DNA"/>
</dbReference>
<reference evidence="3" key="1">
    <citation type="journal article" date="2019" name="Int. J. Syst. Evol. Microbiol.">
        <title>The Global Catalogue of Microorganisms (GCM) 10K type strain sequencing project: providing services to taxonomists for standard genome sequencing and annotation.</title>
        <authorList>
            <consortium name="The Broad Institute Genomics Platform"/>
            <consortium name="The Broad Institute Genome Sequencing Center for Infectious Disease"/>
            <person name="Wu L."/>
            <person name="Ma J."/>
        </authorList>
    </citation>
    <scope>NUCLEOTIDE SEQUENCE [LARGE SCALE GENOMIC DNA]</scope>
    <source>
        <strain evidence="3">JCM 12393</strain>
    </source>
</reference>
<accession>A0ABP4J6A3</accession>
<feature type="region of interest" description="Disordered" evidence="1">
    <location>
        <begin position="37"/>
        <end position="60"/>
    </location>
</feature>
<comment type="caution">
    <text evidence="2">The sequence shown here is derived from an EMBL/GenBank/DDBJ whole genome shotgun (WGS) entry which is preliminary data.</text>
</comment>
<organism evidence="2 3">
    <name type="scientific">Kitasatospora putterlickiae</name>
    <dbReference type="NCBI Taxonomy" id="221725"/>
    <lineage>
        <taxon>Bacteria</taxon>
        <taxon>Bacillati</taxon>
        <taxon>Actinomycetota</taxon>
        <taxon>Actinomycetes</taxon>
        <taxon>Kitasatosporales</taxon>
        <taxon>Streptomycetaceae</taxon>
        <taxon>Kitasatospora</taxon>
    </lineage>
</organism>
<keyword evidence="3" id="KW-1185">Reference proteome</keyword>
<dbReference type="Proteomes" id="UP001499863">
    <property type="component" value="Unassembled WGS sequence"/>
</dbReference>
<evidence type="ECO:0000313" key="3">
    <source>
        <dbReference type="Proteomes" id="UP001499863"/>
    </source>
</evidence>
<sequence>MRVVLAAVLRVRGRRCGPESGVVGIVVVVEQPQDPALPVAHATGSAPDVRPGGAGTHHRP</sequence>
<evidence type="ECO:0000313" key="2">
    <source>
        <dbReference type="EMBL" id="GAA1406980.1"/>
    </source>
</evidence>
<proteinExistence type="predicted"/>
<gene>
    <name evidence="2" type="ORF">GCM10009639_55270</name>
</gene>
<evidence type="ECO:0000256" key="1">
    <source>
        <dbReference type="SAM" id="MobiDB-lite"/>
    </source>
</evidence>
<name>A0ABP4J6A3_9ACTN</name>